<feature type="transmembrane region" description="Helical" evidence="1">
    <location>
        <begin position="43"/>
        <end position="65"/>
    </location>
</feature>
<keyword evidence="3" id="KW-1185">Reference proteome</keyword>
<dbReference type="EMBL" id="QKYT01000148">
    <property type="protein sequence ID" value="RIA91614.1"/>
    <property type="molecule type" value="Genomic_DNA"/>
</dbReference>
<evidence type="ECO:0000313" key="2">
    <source>
        <dbReference type="EMBL" id="RIA91614.1"/>
    </source>
</evidence>
<organism evidence="2 3">
    <name type="scientific">Glomus cerebriforme</name>
    <dbReference type="NCBI Taxonomy" id="658196"/>
    <lineage>
        <taxon>Eukaryota</taxon>
        <taxon>Fungi</taxon>
        <taxon>Fungi incertae sedis</taxon>
        <taxon>Mucoromycota</taxon>
        <taxon>Glomeromycotina</taxon>
        <taxon>Glomeromycetes</taxon>
        <taxon>Glomerales</taxon>
        <taxon>Glomeraceae</taxon>
        <taxon>Glomus</taxon>
    </lineage>
</organism>
<feature type="transmembrane region" description="Helical" evidence="1">
    <location>
        <begin position="126"/>
        <end position="145"/>
    </location>
</feature>
<accession>A0A397T9I3</accession>
<keyword evidence="1" id="KW-1133">Transmembrane helix</keyword>
<feature type="transmembrane region" description="Helical" evidence="1">
    <location>
        <begin position="166"/>
        <end position="188"/>
    </location>
</feature>
<feature type="transmembrane region" description="Helical" evidence="1">
    <location>
        <begin position="283"/>
        <end position="307"/>
    </location>
</feature>
<proteinExistence type="predicted"/>
<gene>
    <name evidence="2" type="ORF">C1645_821853</name>
</gene>
<feature type="transmembrane region" description="Helical" evidence="1">
    <location>
        <begin position="86"/>
        <end position="106"/>
    </location>
</feature>
<reference evidence="2 3" key="1">
    <citation type="submission" date="2018-06" db="EMBL/GenBank/DDBJ databases">
        <title>Comparative genomics reveals the genomic features of Rhizophagus irregularis, R. cerebriforme, R. diaphanum and Gigaspora rosea, and their symbiotic lifestyle signature.</title>
        <authorList>
            <person name="Morin E."/>
            <person name="San Clemente H."/>
            <person name="Chen E.C.H."/>
            <person name="De La Providencia I."/>
            <person name="Hainaut M."/>
            <person name="Kuo A."/>
            <person name="Kohler A."/>
            <person name="Murat C."/>
            <person name="Tang N."/>
            <person name="Roy S."/>
            <person name="Loubradou J."/>
            <person name="Henrissat B."/>
            <person name="Grigoriev I.V."/>
            <person name="Corradi N."/>
            <person name="Roux C."/>
            <person name="Martin F.M."/>
        </authorList>
    </citation>
    <scope>NUCLEOTIDE SEQUENCE [LARGE SCALE GENOMIC DNA]</scope>
    <source>
        <strain evidence="2 3">DAOM 227022</strain>
    </source>
</reference>
<evidence type="ECO:0000256" key="1">
    <source>
        <dbReference type="SAM" id="Phobius"/>
    </source>
</evidence>
<dbReference type="Proteomes" id="UP000265703">
    <property type="component" value="Unassembled WGS sequence"/>
</dbReference>
<feature type="transmembrane region" description="Helical" evidence="1">
    <location>
        <begin position="194"/>
        <end position="215"/>
    </location>
</feature>
<keyword evidence="1" id="KW-0472">Membrane</keyword>
<dbReference type="AlphaFoldDB" id="A0A397T9I3"/>
<sequence>MVRLLNDYTRICKTEKEEFCSCDFRINIYGCPNSEFYVITGKILVAICIIETMMAIGSLIYLIKVKKQPFFLISTRERGWLRPRPLHSYHLLVVCFMFSEAIHLLALIYESYPTISVAEVGNIMKYVVGKAPAILYAVSIVYSTPNVKFNDNCELFYEKKGLNPRLVDMIGIILFFLAIITEVPLASLTVVWQIIYLAALAYFYYKLMIVIKYYIKILEERYGSSGTTDDNDDNQIEKVRKCTRNITLPVMAIVNGLMFQAIVYITFSFRPRTTTIYYFGWNLFYYCTEFVAFPLLGFSVESFLIFYTIKNLKSSADSCKSSAPSSFSEQKS</sequence>
<dbReference type="OrthoDB" id="2131431at2759"/>
<evidence type="ECO:0000313" key="3">
    <source>
        <dbReference type="Proteomes" id="UP000265703"/>
    </source>
</evidence>
<protein>
    <recommendedName>
        <fullName evidence="4">THH1/TOM1/TOM3 domain-containing protein</fullName>
    </recommendedName>
</protein>
<comment type="caution">
    <text evidence="2">The sequence shown here is derived from an EMBL/GenBank/DDBJ whole genome shotgun (WGS) entry which is preliminary data.</text>
</comment>
<name>A0A397T9I3_9GLOM</name>
<keyword evidence="1" id="KW-0812">Transmembrane</keyword>
<evidence type="ECO:0008006" key="4">
    <source>
        <dbReference type="Google" id="ProtNLM"/>
    </source>
</evidence>
<feature type="transmembrane region" description="Helical" evidence="1">
    <location>
        <begin position="246"/>
        <end position="267"/>
    </location>
</feature>